<feature type="coiled-coil region" evidence="1">
    <location>
        <begin position="1486"/>
        <end position="1534"/>
    </location>
</feature>
<feature type="compositionally biased region" description="Basic and acidic residues" evidence="2">
    <location>
        <begin position="861"/>
        <end position="871"/>
    </location>
</feature>
<feature type="region of interest" description="Disordered" evidence="2">
    <location>
        <begin position="855"/>
        <end position="883"/>
    </location>
</feature>
<feature type="compositionally biased region" description="Low complexity" evidence="2">
    <location>
        <begin position="45"/>
        <end position="56"/>
    </location>
</feature>
<evidence type="ECO:0000313" key="4">
    <source>
        <dbReference type="EMBL" id="SCU95704.1"/>
    </source>
</evidence>
<feature type="compositionally biased region" description="Polar residues" evidence="2">
    <location>
        <begin position="1464"/>
        <end position="1473"/>
    </location>
</feature>
<feature type="region of interest" description="Disordered" evidence="2">
    <location>
        <begin position="1"/>
        <end position="58"/>
    </location>
</feature>
<accession>A0A1G4JXF3</accession>
<feature type="compositionally biased region" description="Polar residues" evidence="2">
    <location>
        <begin position="453"/>
        <end position="465"/>
    </location>
</feature>
<feature type="compositionally biased region" description="Basic and acidic residues" evidence="2">
    <location>
        <begin position="515"/>
        <end position="528"/>
    </location>
</feature>
<dbReference type="EMBL" id="LT598451">
    <property type="protein sequence ID" value="SCU95704.1"/>
    <property type="molecule type" value="Genomic_DNA"/>
</dbReference>
<feature type="compositionally biased region" description="Low complexity" evidence="2">
    <location>
        <begin position="681"/>
        <end position="697"/>
    </location>
</feature>
<feature type="region of interest" description="Disordered" evidence="2">
    <location>
        <begin position="563"/>
        <end position="590"/>
    </location>
</feature>
<dbReference type="OrthoDB" id="4049601at2759"/>
<organism evidence="4 5">
    <name type="scientific">Lachancea nothofagi CBS 11611</name>
    <dbReference type="NCBI Taxonomy" id="1266666"/>
    <lineage>
        <taxon>Eukaryota</taxon>
        <taxon>Fungi</taxon>
        <taxon>Dikarya</taxon>
        <taxon>Ascomycota</taxon>
        <taxon>Saccharomycotina</taxon>
        <taxon>Saccharomycetes</taxon>
        <taxon>Saccharomycetales</taxon>
        <taxon>Saccharomycetaceae</taxon>
        <taxon>Lachancea</taxon>
    </lineage>
</organism>
<feature type="compositionally biased region" description="Polar residues" evidence="2">
    <location>
        <begin position="765"/>
        <end position="777"/>
    </location>
</feature>
<feature type="region of interest" description="Disordered" evidence="2">
    <location>
        <begin position="606"/>
        <end position="634"/>
    </location>
</feature>
<feature type="compositionally biased region" description="Polar residues" evidence="2">
    <location>
        <begin position="566"/>
        <end position="584"/>
    </location>
</feature>
<feature type="compositionally biased region" description="Polar residues" evidence="2">
    <location>
        <begin position="359"/>
        <end position="376"/>
    </location>
</feature>
<evidence type="ECO:0000313" key="5">
    <source>
        <dbReference type="Proteomes" id="UP000189911"/>
    </source>
</evidence>
<sequence length="1601" mass="174002">MPSVGGSPSHYRADSELSDGFSAPMDPARIQIFKSTPTKGSSLDPKSTPSPTMPTKVHSEANRLMRLLKSKTVKSEPLPNDFGASVDLSPANKASNELVMKTLSQEQHPDTSSGKSFHGKVSQWISHTLSASNSPIPMRNLVKTSEVHSSSSQSLTKATLMPSSKIEQGAEPALATEPAPVAEPALVAEPTQPALATEPTETALATKPALATESMEPALATKSVLATEPVEPTLATKAALETKAALATRPGRSEESAQATEPVQATKRVPVPIPVQEAALVPGQGSVPEPGQSANPARAAALPSEKPTQSVEAVQASVFGTPTTGAQNQSSQYSTSLRTGSALARPLTQEGSPPMSRTEVASSSGDATSVSQSFSPSYLPRESPNGQRYRSVVSSNPLKHVPSSSAQSNDTASAEGPTSSQKILAQSHELGDQALLRLKASNYDASRDKNKSTLHQTPFESPELSSHNDKQAIKDSQRITSKRKEPDSVMPKAVKEAVYTEDARRKKLSTWPEARSAKLDPQTPDKDSISTNTEYRFPLGLKNSSSLRPTHAELSSSVICAKDSQLKSTPSQTSNPIQGGTNDGRTSHPIPGLVVQSMPLRQSALFQSSSPRTDGERATLKSVQKKKKASQSISHKIISSTQIAVSISKAPQLRNGGQVSTEKDDATGIEGQFADKNIGDASSKSQAKPAPKIAAIAVETGKVDYGRSQDNSSKPSGKRPSENALEDNITPKRPTQVPVGSTNNIDKPTIPIAKSSDQKIIHSETLVSPPSQSTFAKTSDHDPRPEASSNAPSTTSSSSSKGKRGGTKTQKVTGGLRVKLRSLGDQNPMSIGFTENMLILPEVVIGCGDTMKAGSKRIKRPSVEDPNKESNVEGAPLLRTGSDHEIDDLSAGISDASSDSFDVDKELFSRNKEISGKVRGDTKTVKGIDTASSNGDGKLMNHPAKDQAASANSSSKNASSLSVPDDASPTEEKSAQSSTKLHPDPETDRKKYERIVARYLNNKISKYNRLDEYLLKGLIQAGIVKHKPLKEGPLVTSSNDICNINNYETSPVLYLQHISKRSRIEPVQLSKLQLPIMRSQEGHLDCETRKELMRKLKVSKFLIDMRGLENLAAQEKALVRERVAHLKSSFSKLQIELCDTMSSEINVIVTLGLSSEDDSQKFEASETLEAFGTQIWSYAYAIKFFELLLYEETLFIQDEDESGRATPTLPLGQQDSAFVAGGNESSIAGPQESNNGNHVIPSKVLDISLLEHSLKADKAKGDQAARRLKKLVEKLYRELKGERLEDAILEITKCAETLFEERALDKMNVEISNMKDRELHLLTKEVMENQVKFSSLHGQISCKSKEIEQLNQELQEERLKGENWRFVFRSLIDKTEDELFTANPDRQITTELPSEAKHGLKLVKKGLPLLTADQVLDKKIVENIHLIKDALHKRRDMPAGSNSLQSSAPFAKPKATITHASIDLSKNTETPGNTEIGKGSTEVSYKESSSQNYALLKEELRKSSEKLEENFAAQEELKRLVATLEANRKFLDQSLMSKTLLLREEQVQHRKHFAQYVAVVEDQRQIIMKMENDLKIEVSKRESLSSRVRALVSNLASEDVR</sequence>
<dbReference type="InterPro" id="IPR031556">
    <property type="entry name" value="SIR4_SID"/>
</dbReference>
<keyword evidence="5" id="KW-1185">Reference proteome</keyword>
<evidence type="ECO:0000256" key="2">
    <source>
        <dbReference type="SAM" id="MobiDB-lite"/>
    </source>
</evidence>
<feature type="region of interest" description="Disordered" evidence="2">
    <location>
        <begin position="243"/>
        <end position="428"/>
    </location>
</feature>
<name>A0A1G4JXF3_9SACH</name>
<feature type="compositionally biased region" description="Low complexity" evidence="2">
    <location>
        <begin position="788"/>
        <end position="800"/>
    </location>
</feature>
<dbReference type="Gene3D" id="6.10.140.1820">
    <property type="match status" value="1"/>
</dbReference>
<dbReference type="Pfam" id="PF16991">
    <property type="entry name" value="SIR4_SID"/>
    <property type="match status" value="1"/>
</dbReference>
<feature type="region of interest" description="Disordered" evidence="2">
    <location>
        <begin position="1460"/>
        <end position="1483"/>
    </location>
</feature>
<reference evidence="5" key="1">
    <citation type="submission" date="2016-03" db="EMBL/GenBank/DDBJ databases">
        <authorList>
            <person name="Devillers Hugo."/>
        </authorList>
    </citation>
    <scope>NUCLEOTIDE SEQUENCE [LARGE SCALE GENOMIC DNA]</scope>
</reference>
<feature type="compositionally biased region" description="Polar residues" evidence="2">
    <location>
        <begin position="306"/>
        <end position="339"/>
    </location>
</feature>
<feature type="domain" description="Sir4 SID" evidence="3">
    <location>
        <begin position="931"/>
        <end position="1070"/>
    </location>
</feature>
<feature type="compositionally biased region" description="Polar residues" evidence="2">
    <location>
        <begin position="384"/>
        <end position="424"/>
    </location>
</feature>
<feature type="region of interest" description="Disordered" evidence="2">
    <location>
        <begin position="441"/>
        <end position="532"/>
    </location>
</feature>
<evidence type="ECO:0000259" key="3">
    <source>
        <dbReference type="Pfam" id="PF16991"/>
    </source>
</evidence>
<feature type="region of interest" description="Disordered" evidence="2">
    <location>
        <begin position="925"/>
        <end position="989"/>
    </location>
</feature>
<evidence type="ECO:0000256" key="1">
    <source>
        <dbReference type="SAM" id="Coils"/>
    </source>
</evidence>
<feature type="compositionally biased region" description="Basic and acidic residues" evidence="2">
    <location>
        <begin position="466"/>
        <end position="487"/>
    </location>
</feature>
<protein>
    <submittedName>
        <fullName evidence="4">LANO_0E11100g1_1</fullName>
    </submittedName>
</protein>
<feature type="compositionally biased region" description="Low complexity" evidence="2">
    <location>
        <begin position="948"/>
        <end position="962"/>
    </location>
</feature>
<dbReference type="Proteomes" id="UP000189911">
    <property type="component" value="Chromosome E"/>
</dbReference>
<gene>
    <name evidence="4" type="ORF">LANO_0E11100G</name>
</gene>
<proteinExistence type="predicted"/>
<keyword evidence="1" id="KW-0175">Coiled coil</keyword>
<feature type="region of interest" description="Disordered" evidence="2">
    <location>
        <begin position="654"/>
        <end position="817"/>
    </location>
</feature>